<dbReference type="GO" id="GO:0006355">
    <property type="term" value="P:regulation of DNA-templated transcription"/>
    <property type="evidence" value="ECO:0007669"/>
    <property type="project" value="InterPro"/>
</dbReference>
<evidence type="ECO:0000256" key="3">
    <source>
        <dbReference type="ARBA" id="ARBA00022840"/>
    </source>
</evidence>
<dbReference type="STRING" id="402596.SAMN04489844_3437"/>
<feature type="domain" description="Bacterial transcriptional activator" evidence="7">
    <location>
        <begin position="106"/>
        <end position="251"/>
    </location>
</feature>
<comment type="similarity">
    <text evidence="1">Belongs to the AfsR/DnrI/RedD regulatory family.</text>
</comment>
<proteinExistence type="inferred from homology"/>
<dbReference type="GO" id="GO:0004016">
    <property type="term" value="F:adenylate cyclase activity"/>
    <property type="evidence" value="ECO:0007669"/>
    <property type="project" value="TreeGrafter"/>
</dbReference>
<dbReference type="EMBL" id="FNRT01000002">
    <property type="protein sequence ID" value="SEC99973.1"/>
    <property type="molecule type" value="Genomic_DNA"/>
</dbReference>
<organism evidence="8 9">
    <name type="scientific">Nocardioides exalbidus</name>
    <dbReference type="NCBI Taxonomy" id="402596"/>
    <lineage>
        <taxon>Bacteria</taxon>
        <taxon>Bacillati</taxon>
        <taxon>Actinomycetota</taxon>
        <taxon>Actinomycetes</taxon>
        <taxon>Propionibacteriales</taxon>
        <taxon>Nocardioidaceae</taxon>
        <taxon>Nocardioides</taxon>
    </lineage>
</organism>
<feature type="region of interest" description="Disordered" evidence="5">
    <location>
        <begin position="1041"/>
        <end position="1069"/>
    </location>
</feature>
<keyword evidence="3" id="KW-0067">ATP-binding</keyword>
<keyword evidence="2" id="KW-0547">Nucleotide-binding</keyword>
<sequence length="1069" mass="111202">MSPPGEVVRFRLSSALVVEAAGRSLAGGDLGSRKARTLLAVLAASGGAASTDRLVEALWPEAVPADPAANVATLVSRARRTLGPVLGPDLLLGTPGSYRLGGTWTLDLTEASQLAAEAGTRLGSGEHALAEASAAAALDLLGPGPALADEGEADWVLQVRREADGLRREARHHRVVALLALDPGRAVSIAADGVAADRFDERAARDHMQALAADGRAAAALVAYDALVDALRDELGTDPSRATADLHLALLREVDPVPEAAVSAAPRGPADPPALVGREPELVVLRDAWRSAVAGDGRAGVVLVVGEGGIGKTGLLEAVAASCAATGGQVLRGRCHPAERSLFLQPYVDALRPLLSGLRPDALLAVVHGHEAAWVALLPDLAQVVRGSPAPPLDHDLHRRATYDAVVAALRRLSGTRPVVLVLDDLQDAGAATVDLLGHLAGRLGGTRVLLVGAVRSEDPSVAERLGDRVSLLRLGPLPAGAVEELAVAAGLPSVGEQVMARTAGHTLSVVESLRALRGGEVGVPASLAAGVRARVDRLGPGARAVVEAGAVLRRRLDPRLLGALTETSEVGATRHGEELVLAGLFARSGAVYEFANDLLQECVYAGLPEAVAAAYHRRAADLTADRPEVMAGHAHAVGDDTRAARGWLLAGEAALLSAAVEDARDLVERCLAVPSIAADTRARALLVRARVHEARTSWTAAIQDVDAALAWARASGERRLELAALRARGGDAAIGAQLGPDEIGGALEDGLQLAATLGDRRAEADFACRLSVLEASRLQLSEARGRAERAIDRARAAGSHEALLLALDGSKTVAWYLGDAPRLASAIEQIHPLLAEHPDPWLHQWVVFESAFVPAAHDDWAVARERLAEALELNRRSGFPAYAGWLTSYQAWLLRLEGDLDEARRLGRAAVEATSAVDHPWWHSWAAGLLAATLVETGDHDEAVAVARAGLAARSGTARPGRLLCAATLAAMTGESTREATEALDRVDCPPGAAWVLGADAYLLLAGAARRRGDEEEADRLVAPLRAATSELWPAVRARVEAASGSPGQSTSSTIRAARSAPSDGTGR</sequence>
<dbReference type="InterPro" id="IPR036388">
    <property type="entry name" value="WH-like_DNA-bd_sf"/>
</dbReference>
<evidence type="ECO:0000256" key="5">
    <source>
        <dbReference type="SAM" id="MobiDB-lite"/>
    </source>
</evidence>
<dbReference type="PANTHER" id="PTHR16305:SF35">
    <property type="entry name" value="TRANSCRIPTIONAL ACTIVATOR DOMAIN"/>
    <property type="match status" value="1"/>
</dbReference>
<accession>A0A1H4X318</accession>
<dbReference type="AlphaFoldDB" id="A0A1H4X318"/>
<dbReference type="Pfam" id="PF03704">
    <property type="entry name" value="BTAD"/>
    <property type="match status" value="1"/>
</dbReference>
<dbReference type="GO" id="GO:0005737">
    <property type="term" value="C:cytoplasm"/>
    <property type="evidence" value="ECO:0007669"/>
    <property type="project" value="TreeGrafter"/>
</dbReference>
<feature type="domain" description="OmpR/PhoB-type" evidence="6">
    <location>
        <begin position="22"/>
        <end position="100"/>
    </location>
</feature>
<evidence type="ECO:0000256" key="4">
    <source>
        <dbReference type="ARBA" id="ARBA00023125"/>
    </source>
</evidence>
<protein>
    <submittedName>
        <fullName evidence="8">Predicted ATPase</fullName>
    </submittedName>
</protein>
<dbReference type="SUPFAM" id="SSF52540">
    <property type="entry name" value="P-loop containing nucleoside triphosphate hydrolases"/>
    <property type="match status" value="1"/>
</dbReference>
<evidence type="ECO:0000256" key="2">
    <source>
        <dbReference type="ARBA" id="ARBA00022741"/>
    </source>
</evidence>
<keyword evidence="4" id="KW-0238">DNA-binding</keyword>
<keyword evidence="9" id="KW-1185">Reference proteome</keyword>
<dbReference type="Gene3D" id="1.25.40.10">
    <property type="entry name" value="Tetratricopeptide repeat domain"/>
    <property type="match status" value="2"/>
</dbReference>
<dbReference type="GO" id="GO:0003677">
    <property type="term" value="F:DNA binding"/>
    <property type="evidence" value="ECO:0007669"/>
    <property type="project" value="UniProtKB-KW"/>
</dbReference>
<dbReference type="InterPro" id="IPR005158">
    <property type="entry name" value="BTAD"/>
</dbReference>
<evidence type="ECO:0000256" key="1">
    <source>
        <dbReference type="ARBA" id="ARBA00005820"/>
    </source>
</evidence>
<dbReference type="GO" id="GO:0005524">
    <property type="term" value="F:ATP binding"/>
    <property type="evidence" value="ECO:0007669"/>
    <property type="project" value="UniProtKB-KW"/>
</dbReference>
<evidence type="ECO:0000259" key="7">
    <source>
        <dbReference type="SMART" id="SM01043"/>
    </source>
</evidence>
<evidence type="ECO:0000259" key="6">
    <source>
        <dbReference type="SMART" id="SM00862"/>
    </source>
</evidence>
<dbReference type="RefSeq" id="WP_090970519.1">
    <property type="nucleotide sequence ID" value="NZ_FNRT01000002.1"/>
</dbReference>
<dbReference type="InterPro" id="IPR027417">
    <property type="entry name" value="P-loop_NTPase"/>
</dbReference>
<gene>
    <name evidence="8" type="ORF">SAMN04489844_3437</name>
</gene>
<evidence type="ECO:0000313" key="9">
    <source>
        <dbReference type="Proteomes" id="UP000198742"/>
    </source>
</evidence>
<dbReference type="OrthoDB" id="3666751at2"/>
<dbReference type="SUPFAM" id="SSF48452">
    <property type="entry name" value="TPR-like"/>
    <property type="match status" value="2"/>
</dbReference>
<reference evidence="9" key="1">
    <citation type="submission" date="2016-10" db="EMBL/GenBank/DDBJ databases">
        <authorList>
            <person name="Varghese N."/>
            <person name="Submissions S."/>
        </authorList>
    </citation>
    <scope>NUCLEOTIDE SEQUENCE [LARGE SCALE GENOMIC DNA]</scope>
    <source>
        <strain evidence="9">DSM 22017</strain>
    </source>
</reference>
<dbReference type="SMART" id="SM00862">
    <property type="entry name" value="Trans_reg_C"/>
    <property type="match status" value="1"/>
</dbReference>
<name>A0A1H4X318_9ACTN</name>
<dbReference type="Gene3D" id="1.10.10.10">
    <property type="entry name" value="Winged helix-like DNA-binding domain superfamily/Winged helix DNA-binding domain"/>
    <property type="match status" value="1"/>
</dbReference>
<feature type="compositionally biased region" description="Low complexity" evidence="5">
    <location>
        <begin position="1051"/>
        <end position="1069"/>
    </location>
</feature>
<dbReference type="InterPro" id="IPR011990">
    <property type="entry name" value="TPR-like_helical_dom_sf"/>
</dbReference>
<dbReference type="Pfam" id="PF13191">
    <property type="entry name" value="AAA_16"/>
    <property type="match status" value="1"/>
</dbReference>
<dbReference type="InterPro" id="IPR041664">
    <property type="entry name" value="AAA_16"/>
</dbReference>
<dbReference type="GO" id="GO:0000160">
    <property type="term" value="P:phosphorelay signal transduction system"/>
    <property type="evidence" value="ECO:0007669"/>
    <property type="project" value="InterPro"/>
</dbReference>
<dbReference type="InterPro" id="IPR001867">
    <property type="entry name" value="OmpR/PhoB-type_DNA-bd"/>
</dbReference>
<dbReference type="SMART" id="SM01043">
    <property type="entry name" value="BTAD"/>
    <property type="match status" value="1"/>
</dbReference>
<evidence type="ECO:0000313" key="8">
    <source>
        <dbReference type="EMBL" id="SEC99973.1"/>
    </source>
</evidence>
<dbReference type="Gene3D" id="3.40.50.300">
    <property type="entry name" value="P-loop containing nucleotide triphosphate hydrolases"/>
    <property type="match status" value="1"/>
</dbReference>
<dbReference type="PANTHER" id="PTHR16305">
    <property type="entry name" value="TESTICULAR SOLUBLE ADENYLYL CYCLASE"/>
    <property type="match status" value="1"/>
</dbReference>
<dbReference type="Proteomes" id="UP000198742">
    <property type="component" value="Unassembled WGS sequence"/>
</dbReference>